<comment type="caution">
    <text evidence="6">The sequence shown here is derived from an EMBL/GenBank/DDBJ whole genome shotgun (WGS) entry which is preliminary data.</text>
</comment>
<dbReference type="PANTHER" id="PTHR11717:SF31">
    <property type="entry name" value="LOW MOLECULAR WEIGHT PROTEIN-TYROSINE-PHOSPHATASE ETP-RELATED"/>
    <property type="match status" value="1"/>
</dbReference>
<keyword evidence="3" id="KW-0904">Protein phosphatase</keyword>
<dbReference type="Gene3D" id="3.40.50.2300">
    <property type="match status" value="1"/>
</dbReference>
<dbReference type="PANTHER" id="PTHR11717">
    <property type="entry name" value="LOW MOLECULAR WEIGHT PROTEIN TYROSINE PHOSPHATASE"/>
    <property type="match status" value="1"/>
</dbReference>
<evidence type="ECO:0000313" key="7">
    <source>
        <dbReference type="Proteomes" id="UP000018227"/>
    </source>
</evidence>
<evidence type="ECO:0000259" key="5">
    <source>
        <dbReference type="SMART" id="SM00226"/>
    </source>
</evidence>
<feature type="active site" evidence="4">
    <location>
        <position position="23"/>
    </location>
</feature>
<dbReference type="SMART" id="SM00226">
    <property type="entry name" value="LMWPc"/>
    <property type="match status" value="1"/>
</dbReference>
<evidence type="ECO:0000256" key="2">
    <source>
        <dbReference type="ARBA" id="ARBA00022801"/>
    </source>
</evidence>
<dbReference type="AlphaFoldDB" id="V2Z7C2"/>
<keyword evidence="7" id="KW-1185">Reference proteome</keyword>
<evidence type="ECO:0000256" key="4">
    <source>
        <dbReference type="PIRSR" id="PIRSR617867-1"/>
    </source>
</evidence>
<dbReference type="Proteomes" id="UP000018227">
    <property type="component" value="Unassembled WGS sequence"/>
</dbReference>
<dbReference type="InterPro" id="IPR017867">
    <property type="entry name" value="Tyr_phospatase_low_mol_wt"/>
</dbReference>
<protein>
    <submittedName>
        <fullName evidence="6">Putative low molecular weight protein-tyrosine-phosphatase PtpB</fullName>
    </submittedName>
</protein>
<comment type="similarity">
    <text evidence="1">Belongs to the low molecular weight phosphotyrosine protein phosphatase family.</text>
</comment>
<dbReference type="InterPro" id="IPR023485">
    <property type="entry name" value="Ptyr_pPase"/>
</dbReference>
<dbReference type="Pfam" id="PF01451">
    <property type="entry name" value="LMWPc"/>
    <property type="match status" value="1"/>
</dbReference>
<dbReference type="PRINTS" id="PR00719">
    <property type="entry name" value="LMWPTPASE"/>
</dbReference>
<evidence type="ECO:0000256" key="3">
    <source>
        <dbReference type="ARBA" id="ARBA00022912"/>
    </source>
</evidence>
<evidence type="ECO:0000256" key="1">
    <source>
        <dbReference type="ARBA" id="ARBA00011063"/>
    </source>
</evidence>
<feature type="domain" description="Phosphotyrosine protein phosphatase I" evidence="5">
    <location>
        <begin position="11"/>
        <end position="151"/>
    </location>
</feature>
<feature type="active site" description="Proton donor" evidence="4">
    <location>
        <position position="125"/>
    </location>
</feature>
<evidence type="ECO:0000313" key="6">
    <source>
        <dbReference type="EMBL" id="ESL02825.1"/>
    </source>
</evidence>
<dbReference type="eggNOG" id="COG0394">
    <property type="taxonomic scope" value="Bacteria"/>
</dbReference>
<sequence>MGFQQEVIVFDKIIFVCTGNHSRSPMAETIYKSLAEDEGLPSISRGLVVLFSEPINEKAEAVLENHGLTCAVESSKELAKEDITDNSLILTMTDKQKKQAQEKFELEENVFTIKEFNGEEGEVKDPYGGTLVDYEECYNELLRLIKKTIYKLDEMGK</sequence>
<dbReference type="InterPro" id="IPR036196">
    <property type="entry name" value="Ptyr_pPase_sf"/>
</dbReference>
<reference evidence="6 7" key="1">
    <citation type="submission" date="2013-06" db="EMBL/GenBank/DDBJ databases">
        <authorList>
            <person name="Weinstock G."/>
            <person name="Sodergren E."/>
            <person name="Clifton S."/>
            <person name="Fulton L."/>
            <person name="Fulton B."/>
            <person name="Courtney L."/>
            <person name="Fronick C."/>
            <person name="Harrison M."/>
            <person name="Strong C."/>
            <person name="Farmer C."/>
            <person name="Delahaunty K."/>
            <person name="Markovic C."/>
            <person name="Hall O."/>
            <person name="Minx P."/>
            <person name="Tomlinson C."/>
            <person name="Mitreva M."/>
            <person name="Nelson J."/>
            <person name="Hou S."/>
            <person name="Wollam A."/>
            <person name="Pepin K.H."/>
            <person name="Johnson M."/>
            <person name="Bhonagiri V."/>
            <person name="Nash W.E."/>
            <person name="Warren W."/>
            <person name="Chinwalla A."/>
            <person name="Mardis E.R."/>
            <person name="Wilson R.K."/>
        </authorList>
    </citation>
    <scope>NUCLEOTIDE SEQUENCE [LARGE SCALE GENOMIC DNA]</scope>
    <source>
        <strain evidence="6 7">ATCC 51271</strain>
    </source>
</reference>
<feature type="active site" description="Nucleophile" evidence="4">
    <location>
        <position position="17"/>
    </location>
</feature>
<name>V2Z7C2_9FIRM</name>
<dbReference type="OrthoDB" id="9784339at2"/>
<organism evidence="6 7">
    <name type="scientific">Catonella morbi ATCC 51271</name>
    <dbReference type="NCBI Taxonomy" id="592026"/>
    <lineage>
        <taxon>Bacteria</taxon>
        <taxon>Bacillati</taxon>
        <taxon>Bacillota</taxon>
        <taxon>Clostridia</taxon>
        <taxon>Lachnospirales</taxon>
        <taxon>Lachnospiraceae</taxon>
        <taxon>Catonella</taxon>
    </lineage>
</organism>
<dbReference type="InterPro" id="IPR050438">
    <property type="entry name" value="LMW_PTPase"/>
</dbReference>
<proteinExistence type="inferred from homology"/>
<accession>V2Z7C2</accession>
<dbReference type="HOGENOM" id="CLU_071415_1_2_9"/>
<dbReference type="GO" id="GO:0004725">
    <property type="term" value="F:protein tyrosine phosphatase activity"/>
    <property type="evidence" value="ECO:0007669"/>
    <property type="project" value="InterPro"/>
</dbReference>
<gene>
    <name evidence="6" type="ORF">GCWU0000282_001695</name>
</gene>
<dbReference type="EMBL" id="ACIL03000013">
    <property type="protein sequence ID" value="ESL02825.1"/>
    <property type="molecule type" value="Genomic_DNA"/>
</dbReference>
<keyword evidence="2" id="KW-0378">Hydrolase</keyword>
<dbReference type="SUPFAM" id="SSF52788">
    <property type="entry name" value="Phosphotyrosine protein phosphatases I"/>
    <property type="match status" value="1"/>
</dbReference>
<dbReference type="STRING" id="592026.GCWU0000282_001695"/>